<evidence type="ECO:0008006" key="5">
    <source>
        <dbReference type="Google" id="ProtNLM"/>
    </source>
</evidence>
<feature type="signal peptide" evidence="2">
    <location>
        <begin position="1"/>
        <end position="20"/>
    </location>
</feature>
<proteinExistence type="predicted"/>
<dbReference type="InParanoid" id="B4NHZ3"/>
<dbReference type="FunCoup" id="B4NHZ3">
    <property type="interactions" value="74"/>
</dbReference>
<dbReference type="GO" id="GO:0005615">
    <property type="term" value="C:extracellular space"/>
    <property type="evidence" value="ECO:0007669"/>
    <property type="project" value="EnsemblMetazoa"/>
</dbReference>
<dbReference type="eggNOG" id="ENOG502TAND">
    <property type="taxonomic scope" value="Eukaryota"/>
</dbReference>
<dbReference type="PhylomeDB" id="B4NHZ3"/>
<dbReference type="AlphaFoldDB" id="B4NHZ3"/>
<evidence type="ECO:0000256" key="1">
    <source>
        <dbReference type="SAM" id="MobiDB-lite"/>
    </source>
</evidence>
<feature type="region of interest" description="Disordered" evidence="1">
    <location>
        <begin position="38"/>
        <end position="76"/>
    </location>
</feature>
<dbReference type="Proteomes" id="UP000007798">
    <property type="component" value="Unassembled WGS sequence"/>
</dbReference>
<accession>B4NHZ3</accession>
<dbReference type="GO" id="GO:0071855">
    <property type="term" value="F:neuropeptide receptor binding"/>
    <property type="evidence" value="ECO:0007669"/>
    <property type="project" value="EnsemblMetazoa"/>
</dbReference>
<sequence>MCRPRLCTLVLIAASCYALAISGNAKAMQGTNKLDLPNRISGEGRGSSFGTPATGARAGAGAGALVPQSKETRQKRAMGEYKELVDIIDELEENSLAQKTQSVAVPPPQTQEFDLDTMPPLTYYLLLQKLRQLQSNGEPAYRVRTPRLGRSIDFQQLLGEGGGAGADEASGGQFMSRMIKKSVPFKPRLGKRALMCGED</sequence>
<gene>
    <name evidence="3" type="primary">Dwil\GK13719</name>
    <name evidence="3" type="ORF">Dwil_GK13719</name>
</gene>
<evidence type="ECO:0000313" key="4">
    <source>
        <dbReference type="Proteomes" id="UP000007798"/>
    </source>
</evidence>
<organism evidence="3 4">
    <name type="scientific">Drosophila willistoni</name>
    <name type="common">Fruit fly</name>
    <dbReference type="NCBI Taxonomy" id="7260"/>
    <lineage>
        <taxon>Eukaryota</taxon>
        <taxon>Metazoa</taxon>
        <taxon>Ecdysozoa</taxon>
        <taxon>Arthropoda</taxon>
        <taxon>Hexapoda</taxon>
        <taxon>Insecta</taxon>
        <taxon>Pterygota</taxon>
        <taxon>Neoptera</taxon>
        <taxon>Endopterygota</taxon>
        <taxon>Diptera</taxon>
        <taxon>Brachycera</taxon>
        <taxon>Muscomorpha</taxon>
        <taxon>Ephydroidea</taxon>
        <taxon>Drosophilidae</taxon>
        <taxon>Drosophila</taxon>
        <taxon>Sophophora</taxon>
    </lineage>
</organism>
<dbReference type="GO" id="GO:0007218">
    <property type="term" value="P:neuropeptide signaling pathway"/>
    <property type="evidence" value="ECO:0007669"/>
    <property type="project" value="EnsemblMetazoa"/>
</dbReference>
<dbReference type="STRING" id="7260.B4NHZ3"/>
<dbReference type="KEGG" id="dwi:6651499"/>
<keyword evidence="2" id="KW-0732">Signal</keyword>
<dbReference type="GO" id="GO:0016084">
    <property type="term" value="F:myostimulatory hormone activity"/>
    <property type="evidence" value="ECO:0007669"/>
    <property type="project" value="EnsemblMetazoa"/>
</dbReference>
<feature type="compositionally biased region" description="Low complexity" evidence="1">
    <location>
        <begin position="50"/>
        <end position="59"/>
    </location>
</feature>
<evidence type="ECO:0000313" key="3">
    <source>
        <dbReference type="EMBL" id="EDW83643.1"/>
    </source>
</evidence>
<name>B4NHZ3_DROWI</name>
<dbReference type="OrthoDB" id="8061564at2759"/>
<reference evidence="3 4" key="1">
    <citation type="journal article" date="2007" name="Nature">
        <title>Evolution of genes and genomes on the Drosophila phylogeny.</title>
        <authorList>
            <consortium name="Drosophila 12 Genomes Consortium"/>
            <person name="Clark A.G."/>
            <person name="Eisen M.B."/>
            <person name="Smith D.R."/>
            <person name="Bergman C.M."/>
            <person name="Oliver B."/>
            <person name="Markow T.A."/>
            <person name="Kaufman T.C."/>
            <person name="Kellis M."/>
            <person name="Gelbart W."/>
            <person name="Iyer V.N."/>
            <person name="Pollard D.A."/>
            <person name="Sackton T.B."/>
            <person name="Larracuente A.M."/>
            <person name="Singh N.D."/>
            <person name="Abad J.P."/>
            <person name="Abt D.N."/>
            <person name="Adryan B."/>
            <person name="Aguade M."/>
            <person name="Akashi H."/>
            <person name="Anderson W.W."/>
            <person name="Aquadro C.F."/>
            <person name="Ardell D.H."/>
            <person name="Arguello R."/>
            <person name="Artieri C.G."/>
            <person name="Barbash D.A."/>
            <person name="Barker D."/>
            <person name="Barsanti P."/>
            <person name="Batterham P."/>
            <person name="Batzoglou S."/>
            <person name="Begun D."/>
            <person name="Bhutkar A."/>
            <person name="Blanco E."/>
            <person name="Bosak S.A."/>
            <person name="Bradley R.K."/>
            <person name="Brand A.D."/>
            <person name="Brent M.R."/>
            <person name="Brooks A.N."/>
            <person name="Brown R.H."/>
            <person name="Butlin R.K."/>
            <person name="Caggese C."/>
            <person name="Calvi B.R."/>
            <person name="Bernardo de Carvalho A."/>
            <person name="Caspi A."/>
            <person name="Castrezana S."/>
            <person name="Celniker S.E."/>
            <person name="Chang J.L."/>
            <person name="Chapple C."/>
            <person name="Chatterji S."/>
            <person name="Chinwalla A."/>
            <person name="Civetta A."/>
            <person name="Clifton S.W."/>
            <person name="Comeron J.M."/>
            <person name="Costello J.C."/>
            <person name="Coyne J.A."/>
            <person name="Daub J."/>
            <person name="David R.G."/>
            <person name="Delcher A.L."/>
            <person name="Delehaunty K."/>
            <person name="Do C.B."/>
            <person name="Ebling H."/>
            <person name="Edwards K."/>
            <person name="Eickbush T."/>
            <person name="Evans J.D."/>
            <person name="Filipski A."/>
            <person name="Findeiss S."/>
            <person name="Freyhult E."/>
            <person name="Fulton L."/>
            <person name="Fulton R."/>
            <person name="Garcia A.C."/>
            <person name="Gardiner A."/>
            <person name="Garfield D.A."/>
            <person name="Garvin B.E."/>
            <person name="Gibson G."/>
            <person name="Gilbert D."/>
            <person name="Gnerre S."/>
            <person name="Godfrey J."/>
            <person name="Good R."/>
            <person name="Gotea V."/>
            <person name="Gravely B."/>
            <person name="Greenberg A.J."/>
            <person name="Griffiths-Jones S."/>
            <person name="Gross S."/>
            <person name="Guigo R."/>
            <person name="Gustafson E.A."/>
            <person name="Haerty W."/>
            <person name="Hahn M.W."/>
            <person name="Halligan D.L."/>
            <person name="Halpern A.L."/>
            <person name="Halter G.M."/>
            <person name="Han M.V."/>
            <person name="Heger A."/>
            <person name="Hillier L."/>
            <person name="Hinrichs A.S."/>
            <person name="Holmes I."/>
            <person name="Hoskins R.A."/>
            <person name="Hubisz M.J."/>
            <person name="Hultmark D."/>
            <person name="Huntley M.A."/>
            <person name="Jaffe D.B."/>
            <person name="Jagadeeshan S."/>
            <person name="Jeck W.R."/>
            <person name="Johnson J."/>
            <person name="Jones C.D."/>
            <person name="Jordan W.C."/>
            <person name="Karpen G.H."/>
            <person name="Kataoka E."/>
            <person name="Keightley P.D."/>
            <person name="Kheradpour P."/>
            <person name="Kirkness E.F."/>
            <person name="Koerich L.B."/>
            <person name="Kristiansen K."/>
            <person name="Kudrna D."/>
            <person name="Kulathinal R.J."/>
            <person name="Kumar S."/>
            <person name="Kwok R."/>
            <person name="Lander E."/>
            <person name="Langley C.H."/>
            <person name="Lapoint R."/>
            <person name="Lazzaro B.P."/>
            <person name="Lee S.J."/>
            <person name="Levesque L."/>
            <person name="Li R."/>
            <person name="Lin C.F."/>
            <person name="Lin M.F."/>
            <person name="Lindblad-Toh K."/>
            <person name="Llopart A."/>
            <person name="Long M."/>
            <person name="Low L."/>
            <person name="Lozovsky E."/>
            <person name="Lu J."/>
            <person name="Luo M."/>
            <person name="Machado C.A."/>
            <person name="Makalowski W."/>
            <person name="Marzo M."/>
            <person name="Matsuda M."/>
            <person name="Matzkin L."/>
            <person name="McAllister B."/>
            <person name="McBride C.S."/>
            <person name="McKernan B."/>
            <person name="McKernan K."/>
            <person name="Mendez-Lago M."/>
            <person name="Minx P."/>
            <person name="Mollenhauer M.U."/>
            <person name="Montooth K."/>
            <person name="Mount S.M."/>
            <person name="Mu X."/>
            <person name="Myers E."/>
            <person name="Negre B."/>
            <person name="Newfeld S."/>
            <person name="Nielsen R."/>
            <person name="Noor M.A."/>
            <person name="O'Grady P."/>
            <person name="Pachter L."/>
            <person name="Papaceit M."/>
            <person name="Parisi M.J."/>
            <person name="Parisi M."/>
            <person name="Parts L."/>
            <person name="Pedersen J.S."/>
            <person name="Pesole G."/>
            <person name="Phillippy A.M."/>
            <person name="Ponting C.P."/>
            <person name="Pop M."/>
            <person name="Porcelli D."/>
            <person name="Powell J.R."/>
            <person name="Prohaska S."/>
            <person name="Pruitt K."/>
            <person name="Puig M."/>
            <person name="Quesneville H."/>
            <person name="Ram K.R."/>
            <person name="Rand D."/>
            <person name="Rasmussen M.D."/>
            <person name="Reed L.K."/>
            <person name="Reenan R."/>
            <person name="Reily A."/>
            <person name="Remington K.A."/>
            <person name="Rieger T.T."/>
            <person name="Ritchie M.G."/>
            <person name="Robin C."/>
            <person name="Rogers Y.H."/>
            <person name="Rohde C."/>
            <person name="Rozas J."/>
            <person name="Rubenfield M.J."/>
            <person name="Ruiz A."/>
            <person name="Russo S."/>
            <person name="Salzberg S.L."/>
            <person name="Sanchez-Gracia A."/>
            <person name="Saranga D.J."/>
            <person name="Sato H."/>
            <person name="Schaeffer S.W."/>
            <person name="Schatz M.C."/>
            <person name="Schlenke T."/>
            <person name="Schwartz R."/>
            <person name="Segarra C."/>
            <person name="Singh R.S."/>
            <person name="Sirot L."/>
            <person name="Sirota M."/>
            <person name="Sisneros N.B."/>
            <person name="Smith C.D."/>
            <person name="Smith T.F."/>
            <person name="Spieth J."/>
            <person name="Stage D.E."/>
            <person name="Stark A."/>
            <person name="Stephan W."/>
            <person name="Strausberg R.L."/>
            <person name="Strempel S."/>
            <person name="Sturgill D."/>
            <person name="Sutton G."/>
            <person name="Sutton G.G."/>
            <person name="Tao W."/>
            <person name="Teichmann S."/>
            <person name="Tobari Y.N."/>
            <person name="Tomimura Y."/>
            <person name="Tsolas J.M."/>
            <person name="Valente V.L."/>
            <person name="Venter E."/>
            <person name="Venter J.C."/>
            <person name="Vicario S."/>
            <person name="Vieira F.G."/>
            <person name="Vilella A.J."/>
            <person name="Villasante A."/>
            <person name="Walenz B."/>
            <person name="Wang J."/>
            <person name="Wasserman M."/>
            <person name="Watts T."/>
            <person name="Wilson D."/>
            <person name="Wilson R.K."/>
            <person name="Wing R.A."/>
            <person name="Wolfner M.F."/>
            <person name="Wong A."/>
            <person name="Wong G.K."/>
            <person name="Wu C.I."/>
            <person name="Wu G."/>
            <person name="Yamamoto D."/>
            <person name="Yang H.P."/>
            <person name="Yang S.P."/>
            <person name="Yorke J.A."/>
            <person name="Yoshida K."/>
            <person name="Zdobnov E."/>
            <person name="Zhang P."/>
            <person name="Zhang Y."/>
            <person name="Zimin A.V."/>
            <person name="Baldwin J."/>
            <person name="Abdouelleil A."/>
            <person name="Abdulkadir J."/>
            <person name="Abebe A."/>
            <person name="Abera B."/>
            <person name="Abreu J."/>
            <person name="Acer S.C."/>
            <person name="Aftuck L."/>
            <person name="Alexander A."/>
            <person name="An P."/>
            <person name="Anderson E."/>
            <person name="Anderson S."/>
            <person name="Arachi H."/>
            <person name="Azer M."/>
            <person name="Bachantsang P."/>
            <person name="Barry A."/>
            <person name="Bayul T."/>
            <person name="Berlin A."/>
            <person name="Bessette D."/>
            <person name="Bloom T."/>
            <person name="Blye J."/>
            <person name="Boguslavskiy L."/>
            <person name="Bonnet C."/>
            <person name="Boukhgalter B."/>
            <person name="Bourzgui I."/>
            <person name="Brown A."/>
            <person name="Cahill P."/>
            <person name="Channer S."/>
            <person name="Cheshatsang Y."/>
            <person name="Chuda L."/>
            <person name="Citroen M."/>
            <person name="Collymore A."/>
            <person name="Cooke P."/>
            <person name="Costello M."/>
            <person name="D'Aco K."/>
            <person name="Daza R."/>
            <person name="De Haan G."/>
            <person name="DeGray S."/>
            <person name="DeMaso C."/>
            <person name="Dhargay N."/>
            <person name="Dooley K."/>
            <person name="Dooley E."/>
            <person name="Doricent M."/>
            <person name="Dorje P."/>
            <person name="Dorjee K."/>
            <person name="Dupes A."/>
            <person name="Elong R."/>
            <person name="Falk J."/>
            <person name="Farina A."/>
            <person name="Faro S."/>
            <person name="Ferguson D."/>
            <person name="Fisher S."/>
            <person name="Foley C.D."/>
            <person name="Franke A."/>
            <person name="Friedrich D."/>
            <person name="Gadbois L."/>
            <person name="Gearin G."/>
            <person name="Gearin C.R."/>
            <person name="Giannoukos G."/>
            <person name="Goode T."/>
            <person name="Graham J."/>
            <person name="Grandbois E."/>
            <person name="Grewal S."/>
            <person name="Gyaltsen K."/>
            <person name="Hafez N."/>
            <person name="Hagos B."/>
            <person name="Hall J."/>
            <person name="Henson C."/>
            <person name="Hollinger A."/>
            <person name="Honan T."/>
            <person name="Huard M.D."/>
            <person name="Hughes L."/>
            <person name="Hurhula B."/>
            <person name="Husby M.E."/>
            <person name="Kamat A."/>
            <person name="Kanga B."/>
            <person name="Kashin S."/>
            <person name="Khazanovich D."/>
            <person name="Kisner P."/>
            <person name="Lance K."/>
            <person name="Lara M."/>
            <person name="Lee W."/>
            <person name="Lennon N."/>
            <person name="Letendre F."/>
            <person name="LeVine R."/>
            <person name="Lipovsky A."/>
            <person name="Liu X."/>
            <person name="Liu J."/>
            <person name="Liu S."/>
            <person name="Lokyitsang T."/>
            <person name="Lokyitsang Y."/>
            <person name="Lubonja R."/>
            <person name="Lui A."/>
            <person name="MacDonald P."/>
            <person name="Magnisalis V."/>
            <person name="Maru K."/>
            <person name="Matthews C."/>
            <person name="McCusker W."/>
            <person name="McDonough S."/>
            <person name="Mehta T."/>
            <person name="Meldrim J."/>
            <person name="Meneus L."/>
            <person name="Mihai O."/>
            <person name="Mihalev A."/>
            <person name="Mihova T."/>
            <person name="Mittelman R."/>
            <person name="Mlenga V."/>
            <person name="Montmayeur A."/>
            <person name="Mulrain L."/>
            <person name="Navidi A."/>
            <person name="Naylor J."/>
            <person name="Negash T."/>
            <person name="Nguyen T."/>
            <person name="Nguyen N."/>
            <person name="Nicol R."/>
            <person name="Norbu C."/>
            <person name="Norbu N."/>
            <person name="Novod N."/>
            <person name="O'Neill B."/>
            <person name="Osman S."/>
            <person name="Markiewicz E."/>
            <person name="Oyono O.L."/>
            <person name="Patti C."/>
            <person name="Phunkhang P."/>
            <person name="Pierre F."/>
            <person name="Priest M."/>
            <person name="Raghuraman S."/>
            <person name="Rege F."/>
            <person name="Reyes R."/>
            <person name="Rise C."/>
            <person name="Rogov P."/>
            <person name="Ross K."/>
            <person name="Ryan E."/>
            <person name="Settipalli S."/>
            <person name="Shea T."/>
            <person name="Sherpa N."/>
            <person name="Shi L."/>
            <person name="Shih D."/>
            <person name="Sparrow T."/>
            <person name="Spaulding J."/>
            <person name="Stalker J."/>
            <person name="Stange-Thomann N."/>
            <person name="Stavropoulos S."/>
            <person name="Stone C."/>
            <person name="Strader C."/>
            <person name="Tesfaye S."/>
            <person name="Thomson T."/>
            <person name="Thoulutsang Y."/>
            <person name="Thoulutsang D."/>
            <person name="Topham K."/>
            <person name="Topping I."/>
            <person name="Tsamla T."/>
            <person name="Vassiliev H."/>
            <person name="Vo A."/>
            <person name="Wangchuk T."/>
            <person name="Wangdi T."/>
            <person name="Weiand M."/>
            <person name="Wilkinson J."/>
            <person name="Wilson A."/>
            <person name="Yadav S."/>
            <person name="Young G."/>
            <person name="Yu Q."/>
            <person name="Zembek L."/>
            <person name="Zhong D."/>
            <person name="Zimmer A."/>
            <person name="Zwirko Z."/>
            <person name="Jaffe D.B."/>
            <person name="Alvarez P."/>
            <person name="Brockman W."/>
            <person name="Butler J."/>
            <person name="Chin C."/>
            <person name="Gnerre S."/>
            <person name="Grabherr M."/>
            <person name="Kleber M."/>
            <person name="Mauceli E."/>
            <person name="MacCallum I."/>
        </authorList>
    </citation>
    <scope>NUCLEOTIDE SEQUENCE [LARGE SCALE GENOMIC DNA]</scope>
    <source>
        <strain evidence="4">Tucson 14030-0811.24</strain>
    </source>
</reference>
<dbReference type="GO" id="GO:0018990">
    <property type="term" value="P:ecdysis, chitin-based cuticle"/>
    <property type="evidence" value="ECO:0007669"/>
    <property type="project" value="EnsemblMetazoa"/>
</dbReference>
<dbReference type="EMBL" id="CH964272">
    <property type="protein sequence ID" value="EDW83643.1"/>
    <property type="molecule type" value="Genomic_DNA"/>
</dbReference>
<feature type="chain" id="PRO_5002817023" description="Protein hugin" evidence="2">
    <location>
        <begin position="21"/>
        <end position="199"/>
    </location>
</feature>
<dbReference type="HOGENOM" id="CLU_1422905_0_0_1"/>
<evidence type="ECO:0000256" key="2">
    <source>
        <dbReference type="SAM" id="SignalP"/>
    </source>
</evidence>
<dbReference type="PROSITE" id="PS51257">
    <property type="entry name" value="PROKAR_LIPOPROTEIN"/>
    <property type="match status" value="1"/>
</dbReference>
<protein>
    <recommendedName>
        <fullName evidence="5">Protein hugin</fullName>
    </recommendedName>
</protein>
<keyword evidence="4" id="KW-1185">Reference proteome</keyword>
<dbReference type="OMA" id="RMMKKSV"/>
<dbReference type="GO" id="GO:0030536">
    <property type="term" value="P:larval feeding behavior"/>
    <property type="evidence" value="ECO:0007669"/>
    <property type="project" value="EnsemblMetazoa"/>
</dbReference>